<evidence type="ECO:0000313" key="1">
    <source>
        <dbReference type="EMBL" id="ABM54884.1"/>
    </source>
</evidence>
<protein>
    <submittedName>
        <fullName evidence="1">Uncharacterized protein</fullName>
    </submittedName>
</protein>
<accession>A1YN27</accession>
<name>A1YN27_ECOLX</name>
<dbReference type="EMBL" id="EF112440">
    <property type="protein sequence ID" value="ABM54884.1"/>
    <property type="molecule type" value="Genomic_DNA"/>
</dbReference>
<organism evidence="1">
    <name type="scientific">Escherichia coli</name>
    <dbReference type="NCBI Taxonomy" id="562"/>
    <lineage>
        <taxon>Bacteria</taxon>
        <taxon>Pseudomonadati</taxon>
        <taxon>Pseudomonadota</taxon>
        <taxon>Gammaproteobacteria</taxon>
        <taxon>Enterobacterales</taxon>
        <taxon>Enterobacteriaceae</taxon>
        <taxon>Escherichia</taxon>
    </lineage>
</organism>
<reference evidence="1" key="2">
    <citation type="journal article" date="2007" name="BMC Genomics">
        <title>Genome evolution in major Escherichia coli O157:H7 lineages.</title>
        <authorList>
            <person name="Zhang Y."/>
            <person name="Laing C."/>
            <person name="Steele M."/>
            <person name="Ziebell K."/>
            <person name="Johnson R."/>
            <person name="Benson A.K."/>
            <person name="Taboada E."/>
            <person name="Gannon V.P.J."/>
        </authorList>
    </citation>
    <scope>NUCLEOTIDE SEQUENCE</scope>
    <source>
        <strain evidence="1">Frik920</strain>
    </source>
</reference>
<reference evidence="1" key="1">
    <citation type="submission" date="2006-11" db="EMBL/GenBank/DDBJ databases">
        <authorList>
            <person name="Zhang Y."/>
            <person name="Laing C."/>
            <person name="Steele M."/>
            <person name="Gannon V.P.J."/>
        </authorList>
    </citation>
    <scope>NUCLEOTIDE SEQUENCE</scope>
    <source>
        <strain evidence="1">Frik920</strain>
    </source>
</reference>
<proteinExistence type="predicted"/>
<gene>
    <name evidence="1" type="ORF">ECf0011</name>
</gene>
<dbReference type="AlphaFoldDB" id="A1YN27"/>
<sequence>MAQPFQQSSIVIPVHPRECGQFHFCTVFPALTVYYLRFVKTIDALRHRVVSKRKLTAVCSHQTKIGNLDAHLI</sequence>